<organism evidence="2 3">
    <name type="scientific">Phormidesmis priestleyi</name>
    <dbReference type="NCBI Taxonomy" id="268141"/>
    <lineage>
        <taxon>Bacteria</taxon>
        <taxon>Bacillati</taxon>
        <taxon>Cyanobacteriota</taxon>
        <taxon>Cyanophyceae</taxon>
        <taxon>Leptolyngbyales</taxon>
        <taxon>Leptolyngbyaceae</taxon>
        <taxon>Phormidesmis</taxon>
    </lineage>
</organism>
<dbReference type="Proteomes" id="UP000249794">
    <property type="component" value="Unassembled WGS sequence"/>
</dbReference>
<sequence>MKRSSFFFSLRRSLTASSNQRRLLFSGLLLAGGFLFSGLSEIAPQSFRQAATAYPDTQVAAASEPWQIASFPVEGFQAYTSPYGYRGSGFHYGLDIAAPSGSYIRNWWDGEVVEVSDDTACGTSVIVESGEWTHVYCHMQGYVTTEQGRRVFVDGGGGLRIAEGQTVQTGDRIGRVGMTGRTTGPHLHWGMRYQGEWVDPGLVLQAMADGQRRAARPQ</sequence>
<feature type="domain" description="M23ase beta-sheet core" evidence="1">
    <location>
        <begin position="90"/>
        <end position="151"/>
    </location>
</feature>
<dbReference type="PANTHER" id="PTHR21666:SF293">
    <property type="entry name" value="SLL1488 PROTEIN"/>
    <property type="match status" value="1"/>
</dbReference>
<evidence type="ECO:0000313" key="3">
    <source>
        <dbReference type="Proteomes" id="UP000249794"/>
    </source>
</evidence>
<dbReference type="CDD" id="cd12797">
    <property type="entry name" value="M23_peptidase"/>
    <property type="match status" value="1"/>
</dbReference>
<comment type="caution">
    <text evidence="2">The sequence shown here is derived from an EMBL/GenBank/DDBJ whole genome shotgun (WGS) entry which is preliminary data.</text>
</comment>
<protein>
    <submittedName>
        <fullName evidence="2">M23 family peptidase</fullName>
    </submittedName>
</protein>
<gene>
    <name evidence="2" type="ORF">DCF15_06445</name>
</gene>
<dbReference type="InterPro" id="IPR050570">
    <property type="entry name" value="Cell_wall_metabolism_enzyme"/>
</dbReference>
<name>A0A2W4XTL5_9CYAN</name>
<evidence type="ECO:0000313" key="2">
    <source>
        <dbReference type="EMBL" id="PZO57799.1"/>
    </source>
</evidence>
<dbReference type="InterPro" id="IPR016047">
    <property type="entry name" value="M23ase_b-sheet_dom"/>
</dbReference>
<reference evidence="3" key="1">
    <citation type="submission" date="2018-04" db="EMBL/GenBank/DDBJ databases">
        <authorList>
            <person name="Cornet L."/>
        </authorList>
    </citation>
    <scope>NUCLEOTIDE SEQUENCE [LARGE SCALE GENOMIC DNA]</scope>
</reference>
<accession>A0A2W4XTL5</accession>
<dbReference type="Gene3D" id="2.70.70.10">
    <property type="entry name" value="Glucose Permease (Domain IIA)"/>
    <property type="match status" value="1"/>
</dbReference>
<dbReference type="InterPro" id="IPR011055">
    <property type="entry name" value="Dup_hybrid_motif"/>
</dbReference>
<dbReference type="GO" id="GO:0004222">
    <property type="term" value="F:metalloendopeptidase activity"/>
    <property type="evidence" value="ECO:0007669"/>
    <property type="project" value="TreeGrafter"/>
</dbReference>
<dbReference type="EMBL" id="QBMP01000045">
    <property type="protein sequence ID" value="PZO57799.1"/>
    <property type="molecule type" value="Genomic_DNA"/>
</dbReference>
<dbReference type="Pfam" id="PF01551">
    <property type="entry name" value="Peptidase_M23"/>
    <property type="match status" value="2"/>
</dbReference>
<proteinExistence type="predicted"/>
<feature type="domain" description="M23ase beta-sheet core" evidence="1">
    <location>
        <begin position="160"/>
        <end position="200"/>
    </location>
</feature>
<dbReference type="PANTHER" id="PTHR21666">
    <property type="entry name" value="PEPTIDASE-RELATED"/>
    <property type="match status" value="1"/>
</dbReference>
<dbReference type="AlphaFoldDB" id="A0A2W4XTL5"/>
<dbReference type="SUPFAM" id="SSF51261">
    <property type="entry name" value="Duplicated hybrid motif"/>
    <property type="match status" value="1"/>
</dbReference>
<evidence type="ECO:0000259" key="1">
    <source>
        <dbReference type="Pfam" id="PF01551"/>
    </source>
</evidence>
<reference evidence="2 3" key="2">
    <citation type="submission" date="2018-06" db="EMBL/GenBank/DDBJ databases">
        <title>Metagenomic assembly of (sub)arctic Cyanobacteria and their associated microbiome from non-axenic cultures.</title>
        <authorList>
            <person name="Baurain D."/>
        </authorList>
    </citation>
    <scope>NUCLEOTIDE SEQUENCE [LARGE SCALE GENOMIC DNA]</scope>
    <source>
        <strain evidence="2">ULC027bin1</strain>
    </source>
</reference>